<feature type="region of interest" description="Disordered" evidence="1">
    <location>
        <begin position="19"/>
        <end position="40"/>
    </location>
</feature>
<gene>
    <name evidence="2" type="ORF">V6N11_068255</name>
</gene>
<proteinExistence type="predicted"/>
<protein>
    <submittedName>
        <fullName evidence="2">Uncharacterized protein</fullName>
    </submittedName>
</protein>
<keyword evidence="3" id="KW-1185">Reference proteome</keyword>
<name>A0ABR1ZVK2_9ROSI</name>
<organism evidence="2 3">
    <name type="scientific">Hibiscus sabdariffa</name>
    <name type="common">roselle</name>
    <dbReference type="NCBI Taxonomy" id="183260"/>
    <lineage>
        <taxon>Eukaryota</taxon>
        <taxon>Viridiplantae</taxon>
        <taxon>Streptophyta</taxon>
        <taxon>Embryophyta</taxon>
        <taxon>Tracheophyta</taxon>
        <taxon>Spermatophyta</taxon>
        <taxon>Magnoliopsida</taxon>
        <taxon>eudicotyledons</taxon>
        <taxon>Gunneridae</taxon>
        <taxon>Pentapetalae</taxon>
        <taxon>rosids</taxon>
        <taxon>malvids</taxon>
        <taxon>Malvales</taxon>
        <taxon>Malvaceae</taxon>
        <taxon>Malvoideae</taxon>
        <taxon>Hibiscus</taxon>
    </lineage>
</organism>
<evidence type="ECO:0000256" key="1">
    <source>
        <dbReference type="SAM" id="MobiDB-lite"/>
    </source>
</evidence>
<evidence type="ECO:0000313" key="3">
    <source>
        <dbReference type="Proteomes" id="UP001396334"/>
    </source>
</evidence>
<comment type="caution">
    <text evidence="2">The sequence shown here is derived from an EMBL/GenBank/DDBJ whole genome shotgun (WGS) entry which is preliminary data.</text>
</comment>
<dbReference type="Proteomes" id="UP001396334">
    <property type="component" value="Unassembled WGS sequence"/>
</dbReference>
<dbReference type="EMBL" id="JBBPBN010000554">
    <property type="protein sequence ID" value="KAK8484623.1"/>
    <property type="molecule type" value="Genomic_DNA"/>
</dbReference>
<accession>A0ABR1ZVK2</accession>
<sequence>MPSPMAEIQSVTRIRAANAKDAMGYGRQEKRQEQSSTPTPWWSHQIMKMWVPLRRRLIQDLITKSANLGDLDIIPEVCKRATTKIPGYVGQKFVPYTGNRSP</sequence>
<reference evidence="2 3" key="1">
    <citation type="journal article" date="2024" name="G3 (Bethesda)">
        <title>Genome assembly of Hibiscus sabdariffa L. provides insights into metabolisms of medicinal natural products.</title>
        <authorList>
            <person name="Kim T."/>
        </authorList>
    </citation>
    <scope>NUCLEOTIDE SEQUENCE [LARGE SCALE GENOMIC DNA]</scope>
    <source>
        <strain evidence="2">TK-2024</strain>
        <tissue evidence="2">Old leaves</tissue>
    </source>
</reference>
<evidence type="ECO:0000313" key="2">
    <source>
        <dbReference type="EMBL" id="KAK8484623.1"/>
    </source>
</evidence>